<keyword evidence="12" id="KW-1185">Reference proteome</keyword>
<evidence type="ECO:0000256" key="7">
    <source>
        <dbReference type="ARBA" id="ARBA00022779"/>
    </source>
</evidence>
<evidence type="ECO:0000256" key="10">
    <source>
        <dbReference type="RuleBase" id="RU364125"/>
    </source>
</evidence>
<evidence type="ECO:0000256" key="4">
    <source>
        <dbReference type="ARBA" id="ARBA00022475"/>
    </source>
</evidence>
<comment type="function">
    <text evidence="1 10">Controls the rotational direction of flagella during chemotaxis.</text>
</comment>
<keyword evidence="4 10" id="KW-1003">Cell membrane</keyword>
<keyword evidence="11" id="KW-0966">Cell projection</keyword>
<sequence>MAAENKVKKDIKEKKGSKAILIVVGIVVGLVLVGAVAFGAYYFAAKSITPVASTTESVASSKDSTGEVATFELDEFLINLADEGKPRYLKAKIFIGYVNGKELAAELTTKKPIIRDTVNNVLRTKKSTDLSVQGEETIKKELADKINDQLTKGRIANVYFSEILIQ</sequence>
<gene>
    <name evidence="11" type="ORF">J2Z44_001591</name>
</gene>
<accession>A0ABS4K3H1</accession>
<proteinExistence type="inferred from homology"/>
<evidence type="ECO:0000313" key="12">
    <source>
        <dbReference type="Proteomes" id="UP001519308"/>
    </source>
</evidence>
<evidence type="ECO:0000313" key="11">
    <source>
        <dbReference type="EMBL" id="MBP2021795.1"/>
    </source>
</evidence>
<dbReference type="Proteomes" id="UP001519308">
    <property type="component" value="Unassembled WGS sequence"/>
</dbReference>
<evidence type="ECO:0000256" key="5">
    <source>
        <dbReference type="ARBA" id="ARBA00022500"/>
    </source>
</evidence>
<evidence type="ECO:0000256" key="9">
    <source>
        <dbReference type="ARBA" id="ARBA00023136"/>
    </source>
</evidence>
<comment type="subcellular location">
    <subcellularLocation>
        <location evidence="2">Cell membrane</location>
        <topology evidence="2">Single-pass membrane protein</topology>
    </subcellularLocation>
</comment>
<evidence type="ECO:0000256" key="8">
    <source>
        <dbReference type="ARBA" id="ARBA00022989"/>
    </source>
</evidence>
<keyword evidence="11" id="KW-0282">Flagellum</keyword>
<comment type="caution">
    <text evidence="11">The sequence shown here is derived from an EMBL/GenBank/DDBJ whole genome shotgun (WGS) entry which is preliminary data.</text>
</comment>
<keyword evidence="11" id="KW-0969">Cilium</keyword>
<evidence type="ECO:0000256" key="6">
    <source>
        <dbReference type="ARBA" id="ARBA00022692"/>
    </source>
</evidence>
<evidence type="ECO:0000256" key="3">
    <source>
        <dbReference type="ARBA" id="ARBA00008281"/>
    </source>
</evidence>
<dbReference type="InterPro" id="IPR005503">
    <property type="entry name" value="FliL"/>
</dbReference>
<keyword evidence="9 10" id="KW-0472">Membrane</keyword>
<evidence type="ECO:0000256" key="1">
    <source>
        <dbReference type="ARBA" id="ARBA00002254"/>
    </source>
</evidence>
<reference evidence="11 12" key="1">
    <citation type="submission" date="2021-03" db="EMBL/GenBank/DDBJ databases">
        <title>Genomic Encyclopedia of Type Strains, Phase IV (KMG-IV): sequencing the most valuable type-strain genomes for metagenomic binning, comparative biology and taxonomic classification.</title>
        <authorList>
            <person name="Goeker M."/>
        </authorList>
    </citation>
    <scope>NUCLEOTIDE SEQUENCE [LARGE SCALE GENOMIC DNA]</scope>
    <source>
        <strain evidence="11 12">DSM 28650</strain>
    </source>
</reference>
<name>A0ABS4K3H1_9CLOT</name>
<dbReference type="PANTHER" id="PTHR35091:SF2">
    <property type="entry name" value="FLAGELLAR PROTEIN FLIL"/>
    <property type="match status" value="1"/>
</dbReference>
<dbReference type="RefSeq" id="WP_209649473.1">
    <property type="nucleotide sequence ID" value="NZ_JAGGLL010000010.1"/>
</dbReference>
<feature type="transmembrane region" description="Helical" evidence="10">
    <location>
        <begin position="20"/>
        <end position="44"/>
    </location>
</feature>
<protein>
    <recommendedName>
        <fullName evidence="10">Flagellar protein FliL</fullName>
    </recommendedName>
</protein>
<comment type="similarity">
    <text evidence="3 10">Belongs to the FliL family.</text>
</comment>
<evidence type="ECO:0000256" key="2">
    <source>
        <dbReference type="ARBA" id="ARBA00004162"/>
    </source>
</evidence>
<keyword evidence="6 10" id="KW-0812">Transmembrane</keyword>
<keyword evidence="5 10" id="KW-0145">Chemotaxis</keyword>
<dbReference type="Pfam" id="PF03748">
    <property type="entry name" value="FliL"/>
    <property type="match status" value="1"/>
</dbReference>
<dbReference type="EMBL" id="JAGGLL010000010">
    <property type="protein sequence ID" value="MBP2021795.1"/>
    <property type="molecule type" value="Genomic_DNA"/>
</dbReference>
<dbReference type="PANTHER" id="PTHR35091">
    <property type="entry name" value="FLAGELLAR PROTEIN FLIL"/>
    <property type="match status" value="1"/>
</dbReference>
<organism evidence="11 12">
    <name type="scientific">Clostridium punense</name>
    <dbReference type="NCBI Taxonomy" id="1054297"/>
    <lineage>
        <taxon>Bacteria</taxon>
        <taxon>Bacillati</taxon>
        <taxon>Bacillota</taxon>
        <taxon>Clostridia</taxon>
        <taxon>Eubacteriales</taxon>
        <taxon>Clostridiaceae</taxon>
        <taxon>Clostridium</taxon>
    </lineage>
</organism>
<keyword evidence="7 10" id="KW-0283">Flagellar rotation</keyword>
<keyword evidence="8 10" id="KW-1133">Transmembrane helix</keyword>